<proteinExistence type="inferred from homology"/>
<keyword evidence="4" id="KW-0573">Peptidoglycan synthesis</keyword>
<dbReference type="GO" id="GO:0009252">
    <property type="term" value="P:peptidoglycan biosynthetic process"/>
    <property type="evidence" value="ECO:0007669"/>
    <property type="project" value="UniProtKB-KW"/>
</dbReference>
<dbReference type="GO" id="GO:0016755">
    <property type="term" value="F:aminoacyltransferase activity"/>
    <property type="evidence" value="ECO:0007669"/>
    <property type="project" value="InterPro"/>
</dbReference>
<keyword evidence="6" id="KW-0961">Cell wall biogenesis/degradation</keyword>
<evidence type="ECO:0000313" key="7">
    <source>
        <dbReference type="EMBL" id="TYC48411.1"/>
    </source>
</evidence>
<evidence type="ECO:0000256" key="1">
    <source>
        <dbReference type="ARBA" id="ARBA00009943"/>
    </source>
</evidence>
<dbReference type="Proteomes" id="UP000371977">
    <property type="component" value="Unassembled WGS sequence"/>
</dbReference>
<dbReference type="RefSeq" id="WP_148623158.1">
    <property type="nucleotide sequence ID" value="NZ_SDGZ01000020.1"/>
</dbReference>
<protein>
    <submittedName>
        <fullName evidence="7">Peptidoglycan bridge formation glycyltransferase FemA/FemB family protein</fullName>
    </submittedName>
</protein>
<keyword evidence="5" id="KW-0012">Acyltransferase</keyword>
<keyword evidence="8" id="KW-1185">Reference proteome</keyword>
<dbReference type="InterPro" id="IPR050644">
    <property type="entry name" value="PG_Glycine_Bridge_Synth"/>
</dbReference>
<evidence type="ECO:0000256" key="5">
    <source>
        <dbReference type="ARBA" id="ARBA00023315"/>
    </source>
</evidence>
<dbReference type="PANTHER" id="PTHR36174">
    <property type="entry name" value="LIPID II:GLYCINE GLYCYLTRANSFERASE"/>
    <property type="match status" value="1"/>
</dbReference>
<keyword evidence="3" id="KW-0133">Cell shape</keyword>
<reference evidence="7 8" key="1">
    <citation type="submission" date="2019-01" db="EMBL/GenBank/DDBJ databases">
        <title>Weissella sp. nov., a novel lactic acid bacterium isolated from animal feces.</title>
        <authorList>
            <person name="Wang L.-T."/>
        </authorList>
    </citation>
    <scope>NUCLEOTIDE SEQUENCE [LARGE SCALE GENOMIC DNA]</scope>
    <source>
        <strain evidence="7 8">8H-2</strain>
    </source>
</reference>
<dbReference type="InterPro" id="IPR003447">
    <property type="entry name" value="FEMABX"/>
</dbReference>
<evidence type="ECO:0000256" key="3">
    <source>
        <dbReference type="ARBA" id="ARBA00022960"/>
    </source>
</evidence>
<evidence type="ECO:0000256" key="2">
    <source>
        <dbReference type="ARBA" id="ARBA00022679"/>
    </source>
</evidence>
<evidence type="ECO:0000256" key="4">
    <source>
        <dbReference type="ARBA" id="ARBA00022984"/>
    </source>
</evidence>
<organism evidence="7 8">
    <name type="scientific">Weissella muntiaci</name>
    <dbReference type="NCBI Taxonomy" id="2508881"/>
    <lineage>
        <taxon>Bacteria</taxon>
        <taxon>Bacillati</taxon>
        <taxon>Bacillota</taxon>
        <taxon>Bacilli</taxon>
        <taxon>Lactobacillales</taxon>
        <taxon>Lactobacillaceae</taxon>
        <taxon>Weissella</taxon>
    </lineage>
</organism>
<dbReference type="GO" id="GO:0071555">
    <property type="term" value="P:cell wall organization"/>
    <property type="evidence" value="ECO:0007669"/>
    <property type="project" value="UniProtKB-KW"/>
</dbReference>
<gene>
    <name evidence="7" type="ORF">ESZ50_08595</name>
</gene>
<dbReference type="Gene3D" id="3.40.630.30">
    <property type="match status" value="2"/>
</dbReference>
<dbReference type="PROSITE" id="PS51191">
    <property type="entry name" value="FEMABX"/>
    <property type="match status" value="1"/>
</dbReference>
<sequence length="339" mass="38723">MPLLDMNDAAAVARYNDFVRQSPFAQITQDMAWAQVKENWTPRYVYLEDADNNIIAALSILMIQQANGKMFAYASKGPVMDMTDLDLFDQLMQTAKDLLANDNVYVLRVDPEIAYTDALNEALQARGYVTRNRNLSGGMHATIQPRLNMVMNLAAKPEAETTFDFVPSKTKNKLRRPFRDGIVVDFGLDQSYLDDFFMTYEIMSQRHEITYRPKDYFQRMLEAYQGTDLMRIYRASYEGAVIGTGIAFKIGSKVWYMYAGTIDDAPVYGAAYAIQVEMIQWAIDAKMPLYDLGGIEEEDVEDSLWQFKRNFVRDGAQEYIGEIDLVLDQATYDAVVPNK</sequence>
<dbReference type="AlphaFoldDB" id="A0A6C2C360"/>
<comment type="caution">
    <text evidence="7">The sequence shown here is derived from an EMBL/GenBank/DDBJ whole genome shotgun (WGS) entry which is preliminary data.</text>
</comment>
<keyword evidence="2 7" id="KW-0808">Transferase</keyword>
<dbReference type="PANTHER" id="PTHR36174:SF1">
    <property type="entry name" value="LIPID II:GLYCINE GLYCYLTRANSFERASE"/>
    <property type="match status" value="1"/>
</dbReference>
<name>A0A6C2C360_9LACO</name>
<dbReference type="InterPro" id="IPR016181">
    <property type="entry name" value="Acyl_CoA_acyltransferase"/>
</dbReference>
<dbReference type="GO" id="GO:0008360">
    <property type="term" value="P:regulation of cell shape"/>
    <property type="evidence" value="ECO:0007669"/>
    <property type="project" value="UniProtKB-KW"/>
</dbReference>
<dbReference type="Pfam" id="PF02388">
    <property type="entry name" value="FemAB"/>
    <property type="match status" value="2"/>
</dbReference>
<dbReference type="SUPFAM" id="SSF55729">
    <property type="entry name" value="Acyl-CoA N-acyltransferases (Nat)"/>
    <property type="match status" value="2"/>
</dbReference>
<evidence type="ECO:0000313" key="8">
    <source>
        <dbReference type="Proteomes" id="UP000371977"/>
    </source>
</evidence>
<accession>A0A6C2C360</accession>
<dbReference type="OrthoDB" id="9785911at2"/>
<evidence type="ECO:0000256" key="6">
    <source>
        <dbReference type="ARBA" id="ARBA00023316"/>
    </source>
</evidence>
<comment type="similarity">
    <text evidence="1">Belongs to the FemABX family.</text>
</comment>
<dbReference type="EMBL" id="SDGZ01000020">
    <property type="protein sequence ID" value="TYC48411.1"/>
    <property type="molecule type" value="Genomic_DNA"/>
</dbReference>